<sequence>IPPELKDIALELWEKGWGIGDIVSILHVSRSSIYRWYQLLTLHGTTRPQPAPLRGRPRIITLLLLDALYDLYRNHPQTYLDEAQWHLAIHHDINISISALQETLERAGLTRRILHKIAGERDELQRQEWRTALTDPETFSGTEADHVEFWSRGQRYSLIAALSTEGYLAAKVVPGSFNTQLFFSFIVDDVLPHMNPYPNPKSVLIMDNCRIHHTELLLDACN</sequence>
<feature type="domain" description="Tc1-like transposase DDE" evidence="1">
    <location>
        <begin position="140"/>
        <end position="217"/>
    </location>
</feature>
<evidence type="ECO:0000259" key="1">
    <source>
        <dbReference type="Pfam" id="PF13358"/>
    </source>
</evidence>
<reference evidence="2 3" key="1">
    <citation type="journal article" date="2015" name="Fungal Genet. Biol.">
        <title>Evolution of novel wood decay mechanisms in Agaricales revealed by the genome sequences of Fistulina hepatica and Cylindrobasidium torrendii.</title>
        <authorList>
            <person name="Floudas D."/>
            <person name="Held B.W."/>
            <person name="Riley R."/>
            <person name="Nagy L.G."/>
            <person name="Koehler G."/>
            <person name="Ransdell A.S."/>
            <person name="Younus H."/>
            <person name="Chow J."/>
            <person name="Chiniquy J."/>
            <person name="Lipzen A."/>
            <person name="Tritt A."/>
            <person name="Sun H."/>
            <person name="Haridas S."/>
            <person name="LaButti K."/>
            <person name="Ohm R.A."/>
            <person name="Kues U."/>
            <person name="Blanchette R.A."/>
            <person name="Grigoriev I.V."/>
            <person name="Minto R.E."/>
            <person name="Hibbett D.S."/>
        </authorList>
    </citation>
    <scope>NUCLEOTIDE SEQUENCE [LARGE SCALE GENOMIC DNA]</scope>
    <source>
        <strain evidence="2 3">FP15055 ss-10</strain>
    </source>
</reference>
<dbReference type="Pfam" id="PF13358">
    <property type="entry name" value="DDE_3"/>
    <property type="match status" value="1"/>
</dbReference>
<organism evidence="2 3">
    <name type="scientific">Cylindrobasidium torrendii FP15055 ss-10</name>
    <dbReference type="NCBI Taxonomy" id="1314674"/>
    <lineage>
        <taxon>Eukaryota</taxon>
        <taxon>Fungi</taxon>
        <taxon>Dikarya</taxon>
        <taxon>Basidiomycota</taxon>
        <taxon>Agaricomycotina</taxon>
        <taxon>Agaricomycetes</taxon>
        <taxon>Agaricomycetidae</taxon>
        <taxon>Agaricales</taxon>
        <taxon>Marasmiineae</taxon>
        <taxon>Physalacriaceae</taxon>
        <taxon>Cylindrobasidium</taxon>
    </lineage>
</organism>
<proteinExistence type="predicted"/>
<evidence type="ECO:0000313" key="3">
    <source>
        <dbReference type="Proteomes" id="UP000054007"/>
    </source>
</evidence>
<feature type="non-terminal residue" evidence="2">
    <location>
        <position position="1"/>
    </location>
</feature>
<protein>
    <recommendedName>
        <fullName evidence="1">Tc1-like transposase DDE domain-containing protein</fullName>
    </recommendedName>
</protein>
<dbReference type="SUPFAM" id="SSF46689">
    <property type="entry name" value="Homeodomain-like"/>
    <property type="match status" value="1"/>
</dbReference>
<dbReference type="PANTHER" id="PTHR46564:SF1">
    <property type="entry name" value="TRANSPOSASE"/>
    <property type="match status" value="1"/>
</dbReference>
<dbReference type="STRING" id="1314674.A0A0D7ARS1"/>
<dbReference type="OrthoDB" id="2266637at2759"/>
<dbReference type="GO" id="GO:0003676">
    <property type="term" value="F:nucleic acid binding"/>
    <property type="evidence" value="ECO:0007669"/>
    <property type="project" value="InterPro"/>
</dbReference>
<dbReference type="AlphaFoldDB" id="A0A0D7ARS1"/>
<accession>A0A0D7ARS1</accession>
<dbReference type="InterPro" id="IPR009057">
    <property type="entry name" value="Homeodomain-like_sf"/>
</dbReference>
<dbReference type="EMBL" id="KN881569">
    <property type="protein sequence ID" value="KIY60534.1"/>
    <property type="molecule type" value="Genomic_DNA"/>
</dbReference>
<gene>
    <name evidence="2" type="ORF">CYLTODRAFT_318759</name>
</gene>
<dbReference type="Gene3D" id="1.10.10.10">
    <property type="entry name" value="Winged helix-like DNA-binding domain superfamily/Winged helix DNA-binding domain"/>
    <property type="match status" value="1"/>
</dbReference>
<dbReference type="InterPro" id="IPR036397">
    <property type="entry name" value="RNaseH_sf"/>
</dbReference>
<dbReference type="InterPro" id="IPR036388">
    <property type="entry name" value="WH-like_DNA-bd_sf"/>
</dbReference>
<dbReference type="Proteomes" id="UP000054007">
    <property type="component" value="Unassembled WGS sequence"/>
</dbReference>
<name>A0A0D7ARS1_9AGAR</name>
<evidence type="ECO:0000313" key="2">
    <source>
        <dbReference type="EMBL" id="KIY60534.1"/>
    </source>
</evidence>
<dbReference type="Gene3D" id="3.30.420.10">
    <property type="entry name" value="Ribonuclease H-like superfamily/Ribonuclease H"/>
    <property type="match status" value="1"/>
</dbReference>
<feature type="non-terminal residue" evidence="2">
    <location>
        <position position="222"/>
    </location>
</feature>
<dbReference type="InterPro" id="IPR038717">
    <property type="entry name" value="Tc1-like_DDE_dom"/>
</dbReference>
<keyword evidence="3" id="KW-1185">Reference proteome</keyword>
<dbReference type="PANTHER" id="PTHR46564">
    <property type="entry name" value="TRANSPOSASE"/>
    <property type="match status" value="1"/>
</dbReference>